<dbReference type="Pfam" id="PF00501">
    <property type="entry name" value="AMP-binding"/>
    <property type="match status" value="1"/>
</dbReference>
<dbReference type="InterPro" id="IPR045851">
    <property type="entry name" value="AMP-bd_C_sf"/>
</dbReference>
<sequence length="445" mass="48691">MDESERHASDFLDRDGVLAVQRRKLAALGRRLGADPAWRAHFARAGMAPEDLADPANLQHAPTLEKADLRAQYPYPFLTVPLPEVARFCATSGTTGLPVLFGYTAQDMMELVPRQLGRIFRTVGIRPGDPVYQGYGYGMWIGGVAMDSALMAYGATNFGIGPGRGELVVEWLRDHGYVACTMSPLWLMTLTRLAQEKGIDPKRDWKLRIGVFGGQSVSRQFRDEIEAAMPEGFVAHNIYGTTEAGGPVVAISCPHSHGSDEMHLINEDSILTEIVDPLTMKPVGPGEVGEIVVTTLDKQASPVVRWRTRDLVRLSDHPHDCPCGRHGLPLIGRIIGRSDDMLKVRGVMVFPSQVEDIVAATPGTVKEAWHIYVDRKEGDLDGLTVAVERQAGCELAADLIADRVVSGIHARLGIRCKVECQEEGSLPRYEAKAVRVHVRNPAPVA</sequence>
<dbReference type="SUPFAM" id="SSF56801">
    <property type="entry name" value="Acetyl-CoA synthetase-like"/>
    <property type="match status" value="1"/>
</dbReference>
<gene>
    <name evidence="3" type="ORF">GBZ48_29765</name>
</gene>
<dbReference type="PANTHER" id="PTHR43845">
    <property type="entry name" value="BLR5969 PROTEIN"/>
    <property type="match status" value="1"/>
</dbReference>
<organism evidence="3 4">
    <name type="scientific">Azospirillum melinis</name>
    <dbReference type="NCBI Taxonomy" id="328839"/>
    <lineage>
        <taxon>Bacteria</taxon>
        <taxon>Pseudomonadati</taxon>
        <taxon>Pseudomonadota</taxon>
        <taxon>Alphaproteobacteria</taxon>
        <taxon>Rhodospirillales</taxon>
        <taxon>Azospirillaceae</taxon>
        <taxon>Azospirillum</taxon>
    </lineage>
</organism>
<dbReference type="InterPro" id="IPR042099">
    <property type="entry name" value="ANL_N_sf"/>
</dbReference>
<dbReference type="InterPro" id="IPR028154">
    <property type="entry name" value="AMP-dep_Lig_C"/>
</dbReference>
<accession>A0ABX2KRR5</accession>
<evidence type="ECO:0000313" key="3">
    <source>
        <dbReference type="EMBL" id="NUB03415.1"/>
    </source>
</evidence>
<feature type="domain" description="AMP-dependent synthetase/ligase" evidence="1">
    <location>
        <begin position="84"/>
        <end position="294"/>
    </location>
</feature>
<dbReference type="InterPro" id="IPR000873">
    <property type="entry name" value="AMP-dep_synth/lig_dom"/>
</dbReference>
<proteinExistence type="predicted"/>
<dbReference type="Gene3D" id="3.40.50.12780">
    <property type="entry name" value="N-terminal domain of ligase-like"/>
    <property type="match status" value="1"/>
</dbReference>
<dbReference type="PANTHER" id="PTHR43845:SF1">
    <property type="entry name" value="BLR5969 PROTEIN"/>
    <property type="match status" value="1"/>
</dbReference>
<evidence type="ECO:0000313" key="4">
    <source>
        <dbReference type="Proteomes" id="UP000605086"/>
    </source>
</evidence>
<keyword evidence="4" id="KW-1185">Reference proteome</keyword>
<evidence type="ECO:0000259" key="1">
    <source>
        <dbReference type="Pfam" id="PF00501"/>
    </source>
</evidence>
<evidence type="ECO:0000259" key="2">
    <source>
        <dbReference type="Pfam" id="PF14535"/>
    </source>
</evidence>
<reference evidence="3 4" key="1">
    <citation type="submission" date="2019-10" db="EMBL/GenBank/DDBJ databases">
        <title>Genome sequence of Azospirillum melinis.</title>
        <authorList>
            <person name="Ambrosini A."/>
            <person name="Sant'Anna F.H."/>
            <person name="Cassan F.D."/>
            <person name="Souza E.M."/>
            <person name="Passaglia L.M.P."/>
        </authorList>
    </citation>
    <scope>NUCLEOTIDE SEQUENCE [LARGE SCALE GENOMIC DNA]</scope>
    <source>
        <strain evidence="3 4">TMCY0552</strain>
    </source>
</reference>
<dbReference type="Proteomes" id="UP000605086">
    <property type="component" value="Unassembled WGS sequence"/>
</dbReference>
<dbReference type="RefSeq" id="WP_174474324.1">
    <property type="nucleotide sequence ID" value="NZ_JAGINN010000022.1"/>
</dbReference>
<name>A0ABX2KRR5_9PROT</name>
<comment type="caution">
    <text evidence="3">The sequence shown here is derived from an EMBL/GenBank/DDBJ whole genome shotgun (WGS) entry which is preliminary data.</text>
</comment>
<feature type="domain" description="AMP-dependent ligase C-terminal" evidence="2">
    <location>
        <begin position="346"/>
        <end position="436"/>
    </location>
</feature>
<protein>
    <submittedName>
        <fullName evidence="3">AMP-binding protein</fullName>
    </submittedName>
</protein>
<dbReference type="Pfam" id="PF14535">
    <property type="entry name" value="AMP-binding_C_2"/>
    <property type="match status" value="1"/>
</dbReference>
<dbReference type="Gene3D" id="3.30.300.30">
    <property type="match status" value="1"/>
</dbReference>
<dbReference type="EMBL" id="WHOS01000063">
    <property type="protein sequence ID" value="NUB03415.1"/>
    <property type="molecule type" value="Genomic_DNA"/>
</dbReference>